<accession>A0A179BCB9</accession>
<proteinExistence type="predicted"/>
<evidence type="ECO:0000313" key="2">
    <source>
        <dbReference type="Proteomes" id="UP000078302"/>
    </source>
</evidence>
<evidence type="ECO:0000313" key="1">
    <source>
        <dbReference type="EMBL" id="OAP89346.1"/>
    </source>
</evidence>
<sequence length="97" mass="11321">MVCKYLTTLQNMVPTIYSMISIEPDQTFKVVSSLTKKFYWKTGKHGSEHSELNFRQARKGVIIERIFVLSTKNEPGEFAEIIEEQTRAGIHVYYIFK</sequence>
<gene>
    <name evidence="1" type="ORF">A4H96_10700</name>
</gene>
<organism evidence="1 2">
    <name type="scientific">Acidithiobacillus ferrooxidans</name>
    <name type="common">Thiobacillus ferrooxidans</name>
    <dbReference type="NCBI Taxonomy" id="920"/>
    <lineage>
        <taxon>Bacteria</taxon>
        <taxon>Pseudomonadati</taxon>
        <taxon>Pseudomonadota</taxon>
        <taxon>Acidithiobacillia</taxon>
        <taxon>Acidithiobacillales</taxon>
        <taxon>Acidithiobacillaceae</taxon>
        <taxon>Acidithiobacillus</taxon>
    </lineage>
</organism>
<comment type="caution">
    <text evidence="1">The sequence shown here is derived from an EMBL/GenBank/DDBJ whole genome shotgun (WGS) entry which is preliminary data.</text>
</comment>
<name>A0A179BCB9_ACIFR</name>
<dbReference type="EMBL" id="LVXZ01000138">
    <property type="protein sequence ID" value="OAP89346.1"/>
    <property type="molecule type" value="Genomic_DNA"/>
</dbReference>
<protein>
    <submittedName>
        <fullName evidence="1">Uncharacterized protein</fullName>
    </submittedName>
</protein>
<reference evidence="1 2" key="1">
    <citation type="submission" date="2016-04" db="EMBL/GenBank/DDBJ databases">
        <title>Acidithiobacillus ferrooxidans genome sequencing and assembly.</title>
        <authorList>
            <person name="Zhou Z."/>
        </authorList>
    </citation>
    <scope>NUCLEOTIDE SEQUENCE [LARGE SCALE GENOMIC DNA]</scope>
    <source>
        <strain evidence="1 2">BY0502</strain>
    </source>
</reference>
<dbReference type="Proteomes" id="UP000078302">
    <property type="component" value="Unassembled WGS sequence"/>
</dbReference>
<keyword evidence="2" id="KW-1185">Reference proteome</keyword>
<dbReference type="AlphaFoldDB" id="A0A179BCB9"/>